<evidence type="ECO:0000256" key="1">
    <source>
        <dbReference type="SAM" id="MobiDB-lite"/>
    </source>
</evidence>
<dbReference type="AlphaFoldDB" id="A0A4Z1HCV3"/>
<evidence type="ECO:0000313" key="3">
    <source>
        <dbReference type="Proteomes" id="UP000297452"/>
    </source>
</evidence>
<evidence type="ECO:0000313" key="2">
    <source>
        <dbReference type="EMBL" id="TGO46936.1"/>
    </source>
</evidence>
<sequence length="59" mass="6903">MNTLNGYYNELMADKQNQDVYSFVVAIVCTRNQSKKRKPSRPSTHPQKDFEHGQDTKEQ</sequence>
<feature type="region of interest" description="Disordered" evidence="1">
    <location>
        <begin position="31"/>
        <end position="59"/>
    </location>
</feature>
<accession>A0A4Z1HCV3</accession>
<gene>
    <name evidence="2" type="ORF">BOTNAR_0555g00090</name>
</gene>
<feature type="compositionally biased region" description="Basic and acidic residues" evidence="1">
    <location>
        <begin position="46"/>
        <end position="59"/>
    </location>
</feature>
<keyword evidence="3" id="KW-1185">Reference proteome</keyword>
<comment type="caution">
    <text evidence="2">The sequence shown here is derived from an EMBL/GenBank/DDBJ whole genome shotgun (WGS) entry which is preliminary data.</text>
</comment>
<reference evidence="2 3" key="1">
    <citation type="submission" date="2017-12" db="EMBL/GenBank/DDBJ databases">
        <title>Comparative genomics of Botrytis spp.</title>
        <authorList>
            <person name="Valero-Jimenez C.A."/>
            <person name="Tapia P."/>
            <person name="Veloso J."/>
            <person name="Silva-Moreno E."/>
            <person name="Staats M."/>
            <person name="Valdes J.H."/>
            <person name="Van Kan J.A.L."/>
        </authorList>
    </citation>
    <scope>NUCLEOTIDE SEQUENCE [LARGE SCALE GENOMIC DNA]</scope>
    <source>
        <strain evidence="2 3">MUCL2120</strain>
    </source>
</reference>
<name>A0A4Z1HCV3_9HELO</name>
<dbReference type="Proteomes" id="UP000297452">
    <property type="component" value="Unassembled WGS sequence"/>
</dbReference>
<dbReference type="EMBL" id="PQXJ01000555">
    <property type="protein sequence ID" value="TGO46936.1"/>
    <property type="molecule type" value="Genomic_DNA"/>
</dbReference>
<organism evidence="2 3">
    <name type="scientific">Botryotinia narcissicola</name>
    <dbReference type="NCBI Taxonomy" id="278944"/>
    <lineage>
        <taxon>Eukaryota</taxon>
        <taxon>Fungi</taxon>
        <taxon>Dikarya</taxon>
        <taxon>Ascomycota</taxon>
        <taxon>Pezizomycotina</taxon>
        <taxon>Leotiomycetes</taxon>
        <taxon>Helotiales</taxon>
        <taxon>Sclerotiniaceae</taxon>
        <taxon>Botryotinia</taxon>
    </lineage>
</organism>
<proteinExistence type="predicted"/>
<protein>
    <submittedName>
        <fullName evidence="2">Uncharacterized protein</fullName>
    </submittedName>
</protein>